<dbReference type="SUPFAM" id="SSF63737">
    <property type="entry name" value="Leukotriene A4 hydrolase N-terminal domain"/>
    <property type="match status" value="1"/>
</dbReference>
<keyword evidence="1" id="KW-0732">Signal</keyword>
<dbReference type="STRING" id="362413.RC62_1010"/>
<dbReference type="GO" id="GO:0016020">
    <property type="term" value="C:membrane"/>
    <property type="evidence" value="ECO:0007669"/>
    <property type="project" value="TreeGrafter"/>
</dbReference>
<reference evidence="4 5" key="1">
    <citation type="submission" date="2014-09" db="EMBL/GenBank/DDBJ databases">
        <title>Genome sequence of Flavobacterium aquidurense RC62.</title>
        <authorList>
            <person name="Kim J.F."/>
            <person name="Kwak M.-J."/>
        </authorList>
    </citation>
    <scope>NUCLEOTIDE SEQUENCE [LARGE SCALE GENOMIC DNA]</scope>
    <source>
        <strain evidence="4 5">RC62</strain>
    </source>
</reference>
<dbReference type="InterPro" id="IPR027268">
    <property type="entry name" value="Peptidase_M4/M1_CTD_sf"/>
</dbReference>
<dbReference type="PANTHER" id="PTHR11533">
    <property type="entry name" value="PROTEASE M1 ZINC METALLOPROTEASE"/>
    <property type="match status" value="1"/>
</dbReference>
<gene>
    <name evidence="4" type="ORF">RC62_1010</name>
</gene>
<dbReference type="Gene3D" id="1.10.390.10">
    <property type="entry name" value="Neutral Protease Domain 2"/>
    <property type="match status" value="1"/>
</dbReference>
<proteinExistence type="predicted"/>
<accession>A0A0Q0W4P0</accession>
<feature type="domain" description="Aminopeptidase N-like N-terminal" evidence="3">
    <location>
        <begin position="55"/>
        <end position="234"/>
    </location>
</feature>
<dbReference type="RefSeq" id="WP_055095712.1">
    <property type="nucleotide sequence ID" value="NZ_JRLF01000012.1"/>
</dbReference>
<name>A0A0Q0W4P0_9FLAO</name>
<keyword evidence="4" id="KW-0378">Hydrolase</keyword>
<dbReference type="OrthoDB" id="100605at2"/>
<dbReference type="SUPFAM" id="SSF55486">
    <property type="entry name" value="Metalloproteases ('zincins'), catalytic domain"/>
    <property type="match status" value="1"/>
</dbReference>
<dbReference type="Pfam" id="PF17900">
    <property type="entry name" value="Peptidase_M1_N"/>
    <property type="match status" value="1"/>
</dbReference>
<dbReference type="InterPro" id="IPR014782">
    <property type="entry name" value="Peptidase_M1_dom"/>
</dbReference>
<dbReference type="GO" id="GO:0008270">
    <property type="term" value="F:zinc ion binding"/>
    <property type="evidence" value="ECO:0007669"/>
    <property type="project" value="InterPro"/>
</dbReference>
<sequence length="563" mass="64708">MLIYLIINKKTSFLFILNLLLCSLQAQENTSLRIPTKHDTLNGSITPERIWWDIQHYDLSINPDYINKTITGKNVIEYNITSKKHSHLMQIDLLSPLKIDSVFQKGKKVDYTQNQNIWYLKIPQNQASKKNKITIYYSGKPTESIKPPWDGGLVWAKDSLNRPWISVACQYKGASLWYPCKNTMYDEPDKGATISITVPDNLSAIANGRLKNKTKNSNNTSTYKWEVKNPISHYAISFYVGNYVNISKVYKGKKGNLSMNYHFLDYNKQKAENHMIPEVNTTMKSLEHWFGPYPFYEDGFKMVDAPYIGMEHQSAIAYGSSYKRGTNKKGGDISNTGWGKKTDKIIVHEMAHEWFGNSITAIDIADRWIQEGFSGLAEELIIADISGKQAGNEFMAGRFRTIANDKPIIARYGINEDGSQDNYVKGWAILHMIKTIVNNDSKFLEILQGLNRTFYHKVVTTNEIENYISASSGIDFKYLFDQYLRTNNVPVFEYKVHNGELIYRYANCNENFAMPIKTNLTKDVWIYPNTSWKTTKAELQNNINPLQVDINFYIKVKEINGSE</sequence>
<dbReference type="GO" id="GO:0043171">
    <property type="term" value="P:peptide catabolic process"/>
    <property type="evidence" value="ECO:0007669"/>
    <property type="project" value="TreeGrafter"/>
</dbReference>
<evidence type="ECO:0000259" key="2">
    <source>
        <dbReference type="Pfam" id="PF01433"/>
    </source>
</evidence>
<dbReference type="Pfam" id="PF01433">
    <property type="entry name" value="Peptidase_M1"/>
    <property type="match status" value="1"/>
</dbReference>
<dbReference type="InterPro" id="IPR050344">
    <property type="entry name" value="Peptidase_M1_aminopeptidases"/>
</dbReference>
<organism evidence="4 5">
    <name type="scientific">Flavobacterium aquidurense</name>
    <dbReference type="NCBI Taxonomy" id="362413"/>
    <lineage>
        <taxon>Bacteria</taxon>
        <taxon>Pseudomonadati</taxon>
        <taxon>Bacteroidota</taxon>
        <taxon>Flavobacteriia</taxon>
        <taxon>Flavobacteriales</taxon>
        <taxon>Flavobacteriaceae</taxon>
        <taxon>Flavobacterium</taxon>
    </lineage>
</organism>
<dbReference type="Proteomes" id="UP000050443">
    <property type="component" value="Unassembled WGS sequence"/>
</dbReference>
<dbReference type="GO" id="GO:0070006">
    <property type="term" value="F:metalloaminopeptidase activity"/>
    <property type="evidence" value="ECO:0007669"/>
    <property type="project" value="TreeGrafter"/>
</dbReference>
<dbReference type="GO" id="GO:0005615">
    <property type="term" value="C:extracellular space"/>
    <property type="evidence" value="ECO:0007669"/>
    <property type="project" value="TreeGrafter"/>
</dbReference>
<feature type="signal peptide" evidence="1">
    <location>
        <begin position="1"/>
        <end position="26"/>
    </location>
</feature>
<dbReference type="Gene3D" id="2.60.40.1730">
    <property type="entry name" value="tricorn interacting facor f3 domain"/>
    <property type="match status" value="1"/>
</dbReference>
<dbReference type="PATRIC" id="fig|362413.3.peg.983"/>
<feature type="chain" id="PRO_5006185668" evidence="1">
    <location>
        <begin position="27"/>
        <end position="563"/>
    </location>
</feature>
<evidence type="ECO:0000313" key="4">
    <source>
        <dbReference type="EMBL" id="KQB39329.1"/>
    </source>
</evidence>
<keyword evidence="4" id="KW-0031">Aminopeptidase</keyword>
<evidence type="ECO:0000313" key="5">
    <source>
        <dbReference type="Proteomes" id="UP000050443"/>
    </source>
</evidence>
<evidence type="ECO:0000256" key="1">
    <source>
        <dbReference type="SAM" id="SignalP"/>
    </source>
</evidence>
<feature type="domain" description="Peptidase M1 membrane alanine aminopeptidase" evidence="2">
    <location>
        <begin position="304"/>
        <end position="483"/>
    </location>
</feature>
<dbReference type="EMBL" id="JRLF01000012">
    <property type="protein sequence ID" value="KQB39329.1"/>
    <property type="molecule type" value="Genomic_DNA"/>
</dbReference>
<comment type="caution">
    <text evidence="4">The sequence shown here is derived from an EMBL/GenBank/DDBJ whole genome shotgun (WGS) entry which is preliminary data.</text>
</comment>
<evidence type="ECO:0000259" key="3">
    <source>
        <dbReference type="Pfam" id="PF17900"/>
    </source>
</evidence>
<dbReference type="AlphaFoldDB" id="A0A0Q0W4P0"/>
<dbReference type="InterPro" id="IPR042097">
    <property type="entry name" value="Aminopeptidase_N-like_N_sf"/>
</dbReference>
<dbReference type="PANTHER" id="PTHR11533:SF174">
    <property type="entry name" value="PUROMYCIN-SENSITIVE AMINOPEPTIDASE-RELATED"/>
    <property type="match status" value="1"/>
</dbReference>
<dbReference type="InterPro" id="IPR045357">
    <property type="entry name" value="Aminopeptidase_N-like_N"/>
</dbReference>
<dbReference type="CDD" id="cd09603">
    <property type="entry name" value="M1_APN_like"/>
    <property type="match status" value="1"/>
</dbReference>
<protein>
    <submittedName>
        <fullName evidence="4">Peptidase family M1, membrane alanine aminopeptidase</fullName>
    </submittedName>
</protein>
<dbReference type="GO" id="GO:0042277">
    <property type="term" value="F:peptide binding"/>
    <property type="evidence" value="ECO:0007669"/>
    <property type="project" value="TreeGrafter"/>
</dbReference>
<keyword evidence="4" id="KW-0645">Protease</keyword>
<dbReference type="GO" id="GO:0005737">
    <property type="term" value="C:cytoplasm"/>
    <property type="evidence" value="ECO:0007669"/>
    <property type="project" value="TreeGrafter"/>
</dbReference>